<dbReference type="GO" id="GO:0016829">
    <property type="term" value="F:lyase activity"/>
    <property type="evidence" value="ECO:0007669"/>
    <property type="project" value="UniProtKB-KW"/>
</dbReference>
<dbReference type="GO" id="GO:0042597">
    <property type="term" value="C:periplasmic space"/>
    <property type="evidence" value="ECO:0007669"/>
    <property type="project" value="InterPro"/>
</dbReference>
<evidence type="ECO:0000256" key="2">
    <source>
        <dbReference type="ARBA" id="ARBA00023239"/>
    </source>
</evidence>
<accession>A0A1P8N1T4</accession>
<name>A0A1P8N1T4_9RHOB</name>
<feature type="chain" id="PRO_5010361479" description="Alginate lyase domain-containing protein" evidence="3">
    <location>
        <begin position="20"/>
        <end position="330"/>
    </location>
</feature>
<feature type="signal peptide" evidence="3">
    <location>
        <begin position="1"/>
        <end position="19"/>
    </location>
</feature>
<dbReference type="Gene3D" id="1.50.10.100">
    <property type="entry name" value="Chondroitin AC/alginate lyase"/>
    <property type="match status" value="1"/>
</dbReference>
<evidence type="ECO:0000313" key="6">
    <source>
        <dbReference type="Proteomes" id="UP000186336"/>
    </source>
</evidence>
<organism evidence="5 6">
    <name type="scientific">Tateyamaria omphalii</name>
    <dbReference type="NCBI Taxonomy" id="299262"/>
    <lineage>
        <taxon>Bacteria</taxon>
        <taxon>Pseudomonadati</taxon>
        <taxon>Pseudomonadota</taxon>
        <taxon>Alphaproteobacteria</taxon>
        <taxon>Rhodobacterales</taxon>
        <taxon>Roseobacteraceae</taxon>
        <taxon>Tateyamaria</taxon>
    </lineage>
</organism>
<gene>
    <name evidence="5" type="ORF">BWR18_20730</name>
</gene>
<evidence type="ECO:0000313" key="5">
    <source>
        <dbReference type="EMBL" id="APX14277.1"/>
    </source>
</evidence>
<keyword evidence="5" id="KW-0614">Plasmid</keyword>
<dbReference type="SUPFAM" id="SSF48230">
    <property type="entry name" value="Chondroitin AC/alginate lyase"/>
    <property type="match status" value="1"/>
</dbReference>
<evidence type="ECO:0000256" key="1">
    <source>
        <dbReference type="ARBA" id="ARBA00022729"/>
    </source>
</evidence>
<reference evidence="5 6" key="1">
    <citation type="submission" date="2017-01" db="EMBL/GenBank/DDBJ databases">
        <title>Complete genome of Tateyamaria omphalii DOK1-4 isolated from seawater in Dokdo.</title>
        <authorList>
            <person name="Kim J.H."/>
            <person name="Chi W.-J."/>
        </authorList>
    </citation>
    <scope>NUCLEOTIDE SEQUENCE [LARGE SCALE GENOMIC DNA]</scope>
    <source>
        <strain evidence="5 6">DOK1-4</strain>
        <plasmid evidence="5 6">pDOK1-4-5</plasmid>
    </source>
</reference>
<sequence length="330" mass="35180">MIRTLFAAICLCMPLKAFAECGTVPEPVVSLSFDSRYAEDDVSRSQIDIEAEEEAKQALKALDDFVSLMTTRTDSAMGAGDTAQAACIMSALAEWAQANALSQLGTETVELTVGSRLAALALVAAQVAPASNAADLAAVQAWLARRMDEQMVFWETAPNGAASGNLRAWAALAAAATSLLTQDQITRGWAAWSLNYVACTAAPDGSLPQEMRRKHLALRYQVHAITPMVVTAALLERQGMSVMSRCTRALDRIVDFTLTDLANGGTSSAAIAGAQQTLGSGISALEDFQLSWAEAWLALRANPELEAIVAGRRPLRYSKLGGDQTRIWGQ</sequence>
<dbReference type="EMBL" id="CP019317">
    <property type="protein sequence ID" value="APX14277.1"/>
    <property type="molecule type" value="Genomic_DNA"/>
</dbReference>
<geneLocation type="plasmid" evidence="5 6">
    <name>pDOK1-4-5</name>
</geneLocation>
<protein>
    <recommendedName>
        <fullName evidence="4">Alginate lyase domain-containing protein</fullName>
    </recommendedName>
</protein>
<proteinExistence type="predicted"/>
<feature type="domain" description="Alginate lyase" evidence="4">
    <location>
        <begin position="44"/>
        <end position="263"/>
    </location>
</feature>
<keyword evidence="6" id="KW-1185">Reference proteome</keyword>
<keyword evidence="2" id="KW-0456">Lyase</keyword>
<dbReference type="KEGG" id="tom:BWR18_20730"/>
<evidence type="ECO:0000256" key="3">
    <source>
        <dbReference type="SAM" id="SignalP"/>
    </source>
</evidence>
<keyword evidence="1 3" id="KW-0732">Signal</keyword>
<dbReference type="AlphaFoldDB" id="A0A1P8N1T4"/>
<dbReference type="OrthoDB" id="7210452at2"/>
<dbReference type="InterPro" id="IPR008397">
    <property type="entry name" value="Alginate_lyase_dom"/>
</dbReference>
<dbReference type="Proteomes" id="UP000186336">
    <property type="component" value="Plasmid pDOK1-4-5"/>
</dbReference>
<dbReference type="InterPro" id="IPR008929">
    <property type="entry name" value="Chondroitin_lyas"/>
</dbReference>
<evidence type="ECO:0000259" key="4">
    <source>
        <dbReference type="Pfam" id="PF05426"/>
    </source>
</evidence>
<dbReference type="Pfam" id="PF05426">
    <property type="entry name" value="Alginate_lyase"/>
    <property type="match status" value="1"/>
</dbReference>